<keyword evidence="4" id="KW-0812">Transmembrane</keyword>
<evidence type="ECO:0000313" key="10">
    <source>
        <dbReference type="Proteomes" id="UP001589898"/>
    </source>
</evidence>
<evidence type="ECO:0000256" key="1">
    <source>
        <dbReference type="ARBA" id="ARBA00022475"/>
    </source>
</evidence>
<dbReference type="SUPFAM" id="SSF53448">
    <property type="entry name" value="Nucleotide-diphospho-sugar transferases"/>
    <property type="match status" value="1"/>
</dbReference>
<dbReference type="PANTHER" id="PTHR48090">
    <property type="entry name" value="UNDECAPRENYL-PHOSPHATE 4-DEOXY-4-FORMAMIDO-L-ARABINOSE TRANSFERASE-RELATED"/>
    <property type="match status" value="1"/>
</dbReference>
<keyword evidence="6" id="KW-1133">Transmembrane helix</keyword>
<evidence type="ECO:0000256" key="4">
    <source>
        <dbReference type="ARBA" id="ARBA00022692"/>
    </source>
</evidence>
<dbReference type="PANTHER" id="PTHR48090:SF3">
    <property type="entry name" value="UNDECAPRENYL-PHOSPHATE 4-DEOXY-4-FORMAMIDO-L-ARABINOSE TRANSFERASE"/>
    <property type="match status" value="1"/>
</dbReference>
<dbReference type="RefSeq" id="WP_189495525.1">
    <property type="nucleotide sequence ID" value="NZ_BMZT01000003.1"/>
</dbReference>
<evidence type="ECO:0000259" key="8">
    <source>
        <dbReference type="Pfam" id="PF00535"/>
    </source>
</evidence>
<keyword evidence="7" id="KW-0472">Membrane</keyword>
<dbReference type="Pfam" id="PF00535">
    <property type="entry name" value="Glycos_transf_2"/>
    <property type="match status" value="1"/>
</dbReference>
<dbReference type="Gene3D" id="3.90.550.10">
    <property type="entry name" value="Spore Coat Polysaccharide Biosynthesis Protein SpsA, Chain A"/>
    <property type="match status" value="1"/>
</dbReference>
<keyword evidence="5" id="KW-0448">Lipopolysaccharide biosynthesis</keyword>
<dbReference type="EMBL" id="JBHLTF010000032">
    <property type="protein sequence ID" value="MFC0718489.1"/>
    <property type="molecule type" value="Genomic_DNA"/>
</dbReference>
<proteinExistence type="predicted"/>
<name>A0ABV6SZG8_9GAMM</name>
<protein>
    <submittedName>
        <fullName evidence="9">Glycosyltransferase family 2 protein</fullName>
    </submittedName>
</protein>
<evidence type="ECO:0000256" key="6">
    <source>
        <dbReference type="ARBA" id="ARBA00022989"/>
    </source>
</evidence>
<dbReference type="InterPro" id="IPR001173">
    <property type="entry name" value="Glyco_trans_2-like"/>
</dbReference>
<evidence type="ECO:0000256" key="2">
    <source>
        <dbReference type="ARBA" id="ARBA00022676"/>
    </source>
</evidence>
<dbReference type="Proteomes" id="UP001589898">
    <property type="component" value="Unassembled WGS sequence"/>
</dbReference>
<comment type="caution">
    <text evidence="9">The sequence shown here is derived from an EMBL/GenBank/DDBJ whole genome shotgun (WGS) entry which is preliminary data.</text>
</comment>
<sequence length="264" mass="29004">MKHAAFPHTDGYRVGSASSAVPDSLSVVIPAHNEAGNIATLLQEVCDALRGRIEFEIVCVDDGSSDGTGQVLWTLKSGIPELRPFQHDVCRGQSVALLTGVQNAYSPWIATLDGDGQNDPADIPSLIARLEESPPDVKLIAGWRVMRNDGSGKRIASRLANRIRRFFLHDGTPDTGCGIKLFERDAFLSLPAFNHMHRYLPALMQRAGWRTVSVPVNHRPRGSGRSKYTNLGRALVGIRDLLGVSWLTARHVRARSRSIQETRP</sequence>
<keyword evidence="3" id="KW-0808">Transferase</keyword>
<dbReference type="CDD" id="cd04179">
    <property type="entry name" value="DPM_DPG-synthase_like"/>
    <property type="match status" value="1"/>
</dbReference>
<keyword evidence="1" id="KW-1003">Cell membrane</keyword>
<accession>A0ABV6SZG8</accession>
<feature type="domain" description="Glycosyltransferase 2-like" evidence="8">
    <location>
        <begin position="26"/>
        <end position="187"/>
    </location>
</feature>
<evidence type="ECO:0000256" key="7">
    <source>
        <dbReference type="ARBA" id="ARBA00023136"/>
    </source>
</evidence>
<dbReference type="InterPro" id="IPR029044">
    <property type="entry name" value="Nucleotide-diphossugar_trans"/>
</dbReference>
<gene>
    <name evidence="9" type="ORF">ACFFFU_12140</name>
</gene>
<keyword evidence="10" id="KW-1185">Reference proteome</keyword>
<dbReference type="InterPro" id="IPR050256">
    <property type="entry name" value="Glycosyltransferase_2"/>
</dbReference>
<evidence type="ECO:0000313" key="9">
    <source>
        <dbReference type="EMBL" id="MFC0718489.1"/>
    </source>
</evidence>
<evidence type="ECO:0000256" key="3">
    <source>
        <dbReference type="ARBA" id="ARBA00022679"/>
    </source>
</evidence>
<keyword evidence="2" id="KW-0328">Glycosyltransferase</keyword>
<evidence type="ECO:0000256" key="5">
    <source>
        <dbReference type="ARBA" id="ARBA00022985"/>
    </source>
</evidence>
<organism evidence="9 10">
    <name type="scientific">Luteimonas padinae</name>
    <dbReference type="NCBI Taxonomy" id="1714359"/>
    <lineage>
        <taxon>Bacteria</taxon>
        <taxon>Pseudomonadati</taxon>
        <taxon>Pseudomonadota</taxon>
        <taxon>Gammaproteobacteria</taxon>
        <taxon>Lysobacterales</taxon>
        <taxon>Lysobacteraceae</taxon>
        <taxon>Luteimonas</taxon>
    </lineage>
</organism>
<reference evidence="9 10" key="1">
    <citation type="submission" date="2024-09" db="EMBL/GenBank/DDBJ databases">
        <authorList>
            <person name="Sun Q."/>
            <person name="Mori K."/>
        </authorList>
    </citation>
    <scope>NUCLEOTIDE SEQUENCE [LARGE SCALE GENOMIC DNA]</scope>
    <source>
        <strain evidence="9 10">KCTC 52403</strain>
    </source>
</reference>